<dbReference type="STRING" id="504472.Slin_0688"/>
<dbReference type="HOGENOM" id="CLU_2059949_0_0_10"/>
<keyword evidence="2" id="KW-1185">Reference proteome</keyword>
<evidence type="ECO:0000313" key="2">
    <source>
        <dbReference type="Proteomes" id="UP000002028"/>
    </source>
</evidence>
<sequence length="119" mass="13047">MPNARIAQIGQVAVNQPMYEVVAEGKRYALLVNPNGRAVMITPRTLLDLGVNSLVANRFESAPDYDIIKAISLDANRSTAFDSRFPYVQLGTGYAFVSDYSPISGWKAIAPANSRSFNY</sequence>
<evidence type="ECO:0000313" key="1">
    <source>
        <dbReference type="EMBL" id="ADB36751.1"/>
    </source>
</evidence>
<dbReference type="RefSeq" id="WP_012925303.1">
    <property type="nucleotide sequence ID" value="NC_013730.1"/>
</dbReference>
<name>D2QGY5_SPILD</name>
<proteinExistence type="predicted"/>
<dbReference type="AlphaFoldDB" id="D2QGY5"/>
<accession>D2QGY5</accession>
<dbReference type="EMBL" id="CP001769">
    <property type="protein sequence ID" value="ADB36751.1"/>
    <property type="molecule type" value="Genomic_DNA"/>
</dbReference>
<reference evidence="1 2" key="1">
    <citation type="journal article" date="2010" name="Stand. Genomic Sci.">
        <title>Complete genome sequence of Spirosoma linguale type strain (1).</title>
        <authorList>
            <person name="Lail K."/>
            <person name="Sikorski J."/>
            <person name="Saunders E."/>
            <person name="Lapidus A."/>
            <person name="Glavina Del Rio T."/>
            <person name="Copeland A."/>
            <person name="Tice H."/>
            <person name="Cheng J.-F."/>
            <person name="Lucas S."/>
            <person name="Nolan M."/>
            <person name="Bruce D."/>
            <person name="Goodwin L."/>
            <person name="Pitluck S."/>
            <person name="Ivanova N."/>
            <person name="Mavromatis K."/>
            <person name="Ovchinnikova G."/>
            <person name="Pati A."/>
            <person name="Chen A."/>
            <person name="Palaniappan K."/>
            <person name="Land M."/>
            <person name="Hauser L."/>
            <person name="Chang Y.-J."/>
            <person name="Jeffries C.D."/>
            <person name="Chain P."/>
            <person name="Brettin T."/>
            <person name="Detter J.C."/>
            <person name="Schuetze A."/>
            <person name="Rohde M."/>
            <person name="Tindall B.J."/>
            <person name="Goeker M."/>
            <person name="Bristow J."/>
            <person name="Eisen J.A."/>
            <person name="Markowitz V."/>
            <person name="Hugenholtz P."/>
            <person name="Kyrpides N.C."/>
            <person name="Klenk H.-P."/>
            <person name="Chen F."/>
        </authorList>
    </citation>
    <scope>NUCLEOTIDE SEQUENCE [LARGE SCALE GENOMIC DNA]</scope>
    <source>
        <strain evidence="2">ATCC 33905 / DSM 74 / LMG 10896 / Claus 1</strain>
    </source>
</reference>
<dbReference type="KEGG" id="sli:Slin_0688"/>
<protein>
    <submittedName>
        <fullName evidence="1">Uncharacterized protein</fullName>
    </submittedName>
</protein>
<organism evidence="1 2">
    <name type="scientific">Spirosoma linguale (strain ATCC 33905 / DSM 74 / LMG 10896 / Claus 1)</name>
    <dbReference type="NCBI Taxonomy" id="504472"/>
    <lineage>
        <taxon>Bacteria</taxon>
        <taxon>Pseudomonadati</taxon>
        <taxon>Bacteroidota</taxon>
        <taxon>Cytophagia</taxon>
        <taxon>Cytophagales</taxon>
        <taxon>Cytophagaceae</taxon>
        <taxon>Spirosoma</taxon>
    </lineage>
</organism>
<dbReference type="Proteomes" id="UP000002028">
    <property type="component" value="Chromosome"/>
</dbReference>
<gene>
    <name evidence="1" type="ordered locus">Slin_0688</name>
</gene>